<feature type="transmembrane region" description="Helical" evidence="2">
    <location>
        <begin position="254"/>
        <end position="273"/>
    </location>
</feature>
<feature type="transmembrane region" description="Helical" evidence="2">
    <location>
        <begin position="157"/>
        <end position="176"/>
    </location>
</feature>
<feature type="transmembrane region" description="Helical" evidence="2">
    <location>
        <begin position="382"/>
        <end position="400"/>
    </location>
</feature>
<name>A0AA36HNH6_9DINO</name>
<evidence type="ECO:0008006" key="6">
    <source>
        <dbReference type="Google" id="ProtNLM"/>
    </source>
</evidence>
<keyword evidence="2" id="KW-0472">Membrane</keyword>
<sequence>MILNRLAFLAWASPAFSLVSRESPPLAPEQAYDPNRAPSEESLREFSGDWLFHVRTTSCHGDAFDNGTYTSVSRTFLPMLCLGSVGLILCTGGASKRVDPPPDAENASANDSPQSSPQSPPASGRLWHVDFARICAVMCVIFEHCGGMSYTHRNVGFGLWWALPYLYLTSGMSSMISKSSMWGYIFRLLLVFAVGVLANLFADVVTRRDWRHDFGNTIFQMFFVVMLLIMAPLAEPLRLALRDRAAGQSVGVSTQLMAGWWGLLAAAALAAFVRGYTGDSPDIVTQTFQDEKVSHWIQFYAPVLRHTPIILVHVGGTLFLSLLATIICSDHLSGVVGWVLLAFTYLQMIVIPWDQDSFAHLVTLNILGMVTYQWPLAGSTKIAAWVQAYWPFLLMFLCLDSMPDMWGRCDVHSPYSTWERFRMFLGEFILVVCFVTGAFTPSDPNNITSWLGHWSLYAYCFHVMWYRLLGSPYGAIVTFACIPVFWLLSRSQSRTK</sequence>
<organism evidence="4 5">
    <name type="scientific">Effrenium voratum</name>
    <dbReference type="NCBI Taxonomy" id="2562239"/>
    <lineage>
        <taxon>Eukaryota</taxon>
        <taxon>Sar</taxon>
        <taxon>Alveolata</taxon>
        <taxon>Dinophyceae</taxon>
        <taxon>Suessiales</taxon>
        <taxon>Symbiodiniaceae</taxon>
        <taxon>Effrenium</taxon>
    </lineage>
</organism>
<feature type="signal peptide" evidence="3">
    <location>
        <begin position="1"/>
        <end position="17"/>
    </location>
</feature>
<proteinExistence type="predicted"/>
<gene>
    <name evidence="4" type="ORF">EVOR1521_LOCUS2057</name>
</gene>
<reference evidence="4" key="1">
    <citation type="submission" date="2023-08" db="EMBL/GenBank/DDBJ databases">
        <authorList>
            <person name="Chen Y."/>
            <person name="Shah S."/>
            <person name="Dougan E. K."/>
            <person name="Thang M."/>
            <person name="Chan C."/>
        </authorList>
    </citation>
    <scope>NUCLEOTIDE SEQUENCE</scope>
</reference>
<keyword evidence="5" id="KW-1185">Reference proteome</keyword>
<evidence type="ECO:0000256" key="1">
    <source>
        <dbReference type="SAM" id="MobiDB-lite"/>
    </source>
</evidence>
<accession>A0AA36HNH6</accession>
<feature type="transmembrane region" description="Helical" evidence="2">
    <location>
        <begin position="421"/>
        <end position="440"/>
    </location>
</feature>
<evidence type="ECO:0000256" key="2">
    <source>
        <dbReference type="SAM" id="Phobius"/>
    </source>
</evidence>
<dbReference type="EMBL" id="CAUJNA010000100">
    <property type="protein sequence ID" value="CAJ1371830.1"/>
    <property type="molecule type" value="Genomic_DNA"/>
</dbReference>
<feature type="region of interest" description="Disordered" evidence="1">
    <location>
        <begin position="99"/>
        <end position="123"/>
    </location>
</feature>
<feature type="transmembrane region" description="Helical" evidence="2">
    <location>
        <begin position="333"/>
        <end position="351"/>
    </location>
</feature>
<feature type="transmembrane region" description="Helical" evidence="2">
    <location>
        <begin position="214"/>
        <end position="234"/>
    </location>
</feature>
<feature type="transmembrane region" description="Helical" evidence="2">
    <location>
        <begin position="464"/>
        <end position="488"/>
    </location>
</feature>
<evidence type="ECO:0000256" key="3">
    <source>
        <dbReference type="SAM" id="SignalP"/>
    </source>
</evidence>
<evidence type="ECO:0000313" key="5">
    <source>
        <dbReference type="Proteomes" id="UP001178507"/>
    </source>
</evidence>
<evidence type="ECO:0000313" key="4">
    <source>
        <dbReference type="EMBL" id="CAJ1371830.1"/>
    </source>
</evidence>
<dbReference type="Proteomes" id="UP001178507">
    <property type="component" value="Unassembled WGS sequence"/>
</dbReference>
<dbReference type="AlphaFoldDB" id="A0AA36HNH6"/>
<feature type="transmembrane region" description="Helical" evidence="2">
    <location>
        <begin position="182"/>
        <end position="202"/>
    </location>
</feature>
<comment type="caution">
    <text evidence="4">The sequence shown here is derived from an EMBL/GenBank/DDBJ whole genome shotgun (WGS) entry which is preliminary data.</text>
</comment>
<feature type="chain" id="PRO_5041291112" description="Acyltransferase 3 domain-containing protein" evidence="3">
    <location>
        <begin position="18"/>
        <end position="496"/>
    </location>
</feature>
<feature type="compositionally biased region" description="Low complexity" evidence="1">
    <location>
        <begin position="106"/>
        <end position="123"/>
    </location>
</feature>
<keyword evidence="3" id="KW-0732">Signal</keyword>
<keyword evidence="2" id="KW-1133">Transmembrane helix</keyword>
<feature type="transmembrane region" description="Helical" evidence="2">
    <location>
        <begin position="309"/>
        <end position="327"/>
    </location>
</feature>
<keyword evidence="2" id="KW-0812">Transmembrane</keyword>
<protein>
    <recommendedName>
        <fullName evidence="6">Acyltransferase 3 domain-containing protein</fullName>
    </recommendedName>
</protein>